<accession>A0ABT6HG68</accession>
<evidence type="ECO:0000313" key="2">
    <source>
        <dbReference type="EMBL" id="MDG9734143.1"/>
    </source>
</evidence>
<gene>
    <name evidence="2" type="ORF">P1N92_08440</name>
</gene>
<dbReference type="GeneID" id="64344038"/>
<comment type="caution">
    <text evidence="2">The sequence shown here is derived from an EMBL/GenBank/DDBJ whole genome shotgun (WGS) entry which is preliminary data.</text>
</comment>
<proteinExistence type="predicted"/>
<keyword evidence="1" id="KW-0812">Transmembrane</keyword>
<dbReference type="RefSeq" id="WP_031941291.1">
    <property type="nucleotide sequence ID" value="NZ_CP065993.1"/>
</dbReference>
<evidence type="ECO:0000256" key="1">
    <source>
        <dbReference type="SAM" id="Phobius"/>
    </source>
</evidence>
<keyword evidence="1" id="KW-1133">Transmembrane helix</keyword>
<organism evidence="2 3">
    <name type="scientific">Leuconostoc pseudomesenteroides</name>
    <dbReference type="NCBI Taxonomy" id="33968"/>
    <lineage>
        <taxon>Bacteria</taxon>
        <taxon>Bacillati</taxon>
        <taxon>Bacillota</taxon>
        <taxon>Bacilli</taxon>
        <taxon>Lactobacillales</taxon>
        <taxon>Lactobacillaceae</taxon>
        <taxon>Leuconostoc</taxon>
    </lineage>
</organism>
<keyword evidence="3" id="KW-1185">Reference proteome</keyword>
<dbReference type="Proteomes" id="UP001529201">
    <property type="component" value="Unassembled WGS sequence"/>
</dbReference>
<feature type="transmembrane region" description="Helical" evidence="1">
    <location>
        <begin position="33"/>
        <end position="55"/>
    </location>
</feature>
<reference evidence="2 3" key="1">
    <citation type="submission" date="2023-02" db="EMBL/GenBank/DDBJ databases">
        <title>Antimicrobial susceptibility testing and tentative epidemiological cut-off values for Lactobacillaceae family species intended for ingestion.</title>
        <authorList>
            <person name="Noehr-Meldgaard K."/>
            <person name="Struve C."/>
            <person name="Ingmer H."/>
            <person name="Koza A."/>
            <person name="Al-Nakeeb K."/>
            <person name="Agersoe Y."/>
        </authorList>
    </citation>
    <scope>NUCLEOTIDE SEQUENCE [LARGE SCALE GENOMIC DNA]</scope>
    <source>
        <strain evidence="2 3">DSM 20193</strain>
    </source>
</reference>
<keyword evidence="1" id="KW-0472">Membrane</keyword>
<name>A0ABT6HG68_LEUPS</name>
<protein>
    <submittedName>
        <fullName evidence="2">Uncharacterized protein</fullName>
    </submittedName>
</protein>
<dbReference type="EMBL" id="JARGDN010000012">
    <property type="protein sequence ID" value="MDG9734143.1"/>
    <property type="molecule type" value="Genomic_DNA"/>
</dbReference>
<sequence>MNEKKDSMQEIIDGRLSNIRNDGRRNDEKSNNWLQFIVAVMMSVGVIAGLIVILIQQFDK</sequence>
<evidence type="ECO:0000313" key="3">
    <source>
        <dbReference type="Proteomes" id="UP001529201"/>
    </source>
</evidence>